<dbReference type="Proteomes" id="UP000199046">
    <property type="component" value="Unassembled WGS sequence"/>
</dbReference>
<evidence type="ECO:0000313" key="2">
    <source>
        <dbReference type="EMBL" id="SFC32464.1"/>
    </source>
</evidence>
<feature type="domain" description="SGNH hydrolase-type esterase" evidence="1">
    <location>
        <begin position="42"/>
        <end position="203"/>
    </location>
</feature>
<accession>A0A1I1I8G7</accession>
<dbReference type="Gene3D" id="3.40.50.1110">
    <property type="entry name" value="SGNH hydrolase"/>
    <property type="match status" value="1"/>
</dbReference>
<evidence type="ECO:0000313" key="3">
    <source>
        <dbReference type="Proteomes" id="UP000199046"/>
    </source>
</evidence>
<organism evidence="2 3">
    <name type="scientific">Kushneria avicenniae</name>
    <dbReference type="NCBI Taxonomy" id="402385"/>
    <lineage>
        <taxon>Bacteria</taxon>
        <taxon>Pseudomonadati</taxon>
        <taxon>Pseudomonadota</taxon>
        <taxon>Gammaproteobacteria</taxon>
        <taxon>Oceanospirillales</taxon>
        <taxon>Halomonadaceae</taxon>
        <taxon>Kushneria</taxon>
    </lineage>
</organism>
<dbReference type="AlphaFoldDB" id="A0A1I1I8G7"/>
<dbReference type="STRING" id="402385.SAMN05421848_1068"/>
<evidence type="ECO:0000259" key="1">
    <source>
        <dbReference type="Pfam" id="PF13472"/>
    </source>
</evidence>
<keyword evidence="3" id="KW-1185">Reference proteome</keyword>
<dbReference type="EMBL" id="FOLY01000002">
    <property type="protein sequence ID" value="SFC32464.1"/>
    <property type="molecule type" value="Genomic_DNA"/>
</dbReference>
<dbReference type="CDD" id="cd01822">
    <property type="entry name" value="Lysophospholipase_L1_like"/>
    <property type="match status" value="1"/>
</dbReference>
<dbReference type="InterPro" id="IPR036514">
    <property type="entry name" value="SGNH_hydro_sf"/>
</dbReference>
<dbReference type="GO" id="GO:0004622">
    <property type="term" value="F:phosphatidylcholine lysophospholipase activity"/>
    <property type="evidence" value="ECO:0007669"/>
    <property type="project" value="TreeGrafter"/>
</dbReference>
<dbReference type="InterPro" id="IPR013830">
    <property type="entry name" value="SGNH_hydro"/>
</dbReference>
<sequence>MRYLNWRSVSRRVMPGIRRLWLMVMVVLAAALQPVHAETLLVVGDSLSAARGIDRDEGWVNLLRQRLASQAPDRYTVVNASISGDTTAGGLERLPEALERYSPDLVLLELGGNDGLQGLPPDRMQNNLAQMIEKSQASGARVALLGILIPPNYGQAYTKAFADVFPMLASQYDVPLVPFILDGVALNDDLMQDDRIHPNAKGQPIILDNIWPTVAAMLDEASPGETNHASRH</sequence>
<dbReference type="PANTHER" id="PTHR30383">
    <property type="entry name" value="THIOESTERASE 1/PROTEASE 1/LYSOPHOSPHOLIPASE L1"/>
    <property type="match status" value="1"/>
</dbReference>
<protein>
    <submittedName>
        <fullName evidence="2">Acyl-CoA thioesterase-1</fullName>
    </submittedName>
</protein>
<dbReference type="SUPFAM" id="SSF52266">
    <property type="entry name" value="SGNH hydrolase"/>
    <property type="match status" value="1"/>
</dbReference>
<name>A0A1I1I8G7_9GAMM</name>
<dbReference type="Pfam" id="PF13472">
    <property type="entry name" value="Lipase_GDSL_2"/>
    <property type="match status" value="1"/>
</dbReference>
<dbReference type="PANTHER" id="PTHR30383:SF24">
    <property type="entry name" value="THIOESTERASE 1_PROTEASE 1_LYSOPHOSPHOLIPASE L1"/>
    <property type="match status" value="1"/>
</dbReference>
<gene>
    <name evidence="2" type="ORF">SAMN05421848_1068</name>
</gene>
<proteinExistence type="predicted"/>
<reference evidence="3" key="1">
    <citation type="submission" date="2016-10" db="EMBL/GenBank/DDBJ databases">
        <authorList>
            <person name="Varghese N."/>
            <person name="Submissions S."/>
        </authorList>
    </citation>
    <scope>NUCLEOTIDE SEQUENCE [LARGE SCALE GENOMIC DNA]</scope>
    <source>
        <strain evidence="3">DSM 23439</strain>
    </source>
</reference>
<dbReference type="InterPro" id="IPR051532">
    <property type="entry name" value="Ester_Hydrolysis_Enzymes"/>
</dbReference>